<dbReference type="InterPro" id="IPR011711">
    <property type="entry name" value="GntR_C"/>
</dbReference>
<dbReference type="Proteomes" id="UP001138709">
    <property type="component" value="Unassembled WGS sequence"/>
</dbReference>
<evidence type="ECO:0000256" key="1">
    <source>
        <dbReference type="ARBA" id="ARBA00023015"/>
    </source>
</evidence>
<evidence type="ECO:0000313" key="6">
    <source>
        <dbReference type="Proteomes" id="UP001138709"/>
    </source>
</evidence>
<dbReference type="SUPFAM" id="SSF48008">
    <property type="entry name" value="GntR ligand-binding domain-like"/>
    <property type="match status" value="1"/>
</dbReference>
<dbReference type="PANTHER" id="PTHR43537:SF49">
    <property type="entry name" value="TRANSCRIPTIONAL REGULATORY PROTEIN"/>
    <property type="match status" value="1"/>
</dbReference>
<dbReference type="GO" id="GO:0043565">
    <property type="term" value="F:sequence-specific DNA binding"/>
    <property type="evidence" value="ECO:0007669"/>
    <property type="project" value="InterPro"/>
</dbReference>
<dbReference type="Gene3D" id="1.20.120.530">
    <property type="entry name" value="GntR ligand-binding domain-like"/>
    <property type="match status" value="1"/>
</dbReference>
<reference evidence="5" key="1">
    <citation type="submission" date="2020-01" db="EMBL/GenBank/DDBJ databases">
        <authorList>
            <person name="Rat A."/>
        </authorList>
    </citation>
    <scope>NUCLEOTIDE SEQUENCE</scope>
    <source>
        <strain evidence="5">LMG 31228</strain>
    </source>
</reference>
<dbReference type="PROSITE" id="PS50949">
    <property type="entry name" value="HTH_GNTR"/>
    <property type="match status" value="1"/>
</dbReference>
<dbReference type="AlphaFoldDB" id="A0A9X9X7A6"/>
<dbReference type="GO" id="GO:0003700">
    <property type="term" value="F:DNA-binding transcription factor activity"/>
    <property type="evidence" value="ECO:0007669"/>
    <property type="project" value="InterPro"/>
</dbReference>
<dbReference type="PANTHER" id="PTHR43537">
    <property type="entry name" value="TRANSCRIPTIONAL REGULATOR, GNTR FAMILY"/>
    <property type="match status" value="1"/>
</dbReference>
<dbReference type="SMART" id="SM00345">
    <property type="entry name" value="HTH_GNTR"/>
    <property type="match status" value="1"/>
</dbReference>
<reference evidence="5" key="2">
    <citation type="journal article" date="2021" name="Syst. Appl. Microbiol.">
        <title>Roseomonas hellenica sp. nov., isolated from roots of wild-growing Alkanna tinctoria.</title>
        <authorList>
            <person name="Rat A."/>
            <person name="Naranjo H.D."/>
            <person name="Lebbe L."/>
            <person name="Cnockaert M."/>
            <person name="Krigas N."/>
            <person name="Grigoriadou K."/>
            <person name="Maloupa E."/>
            <person name="Willems A."/>
        </authorList>
    </citation>
    <scope>NUCLEOTIDE SEQUENCE</scope>
    <source>
        <strain evidence="5">LMG 31228</strain>
    </source>
</reference>
<dbReference type="RefSeq" id="WP_211844942.1">
    <property type="nucleotide sequence ID" value="NZ_JAAEDL010000002.1"/>
</dbReference>
<dbReference type="PRINTS" id="PR00035">
    <property type="entry name" value="HTHGNTR"/>
</dbReference>
<evidence type="ECO:0000313" key="5">
    <source>
        <dbReference type="EMBL" id="MBR0679592.1"/>
    </source>
</evidence>
<dbReference type="InterPro" id="IPR000485">
    <property type="entry name" value="AsnC-type_HTH_dom"/>
</dbReference>
<evidence type="ECO:0000259" key="4">
    <source>
        <dbReference type="PROSITE" id="PS50949"/>
    </source>
</evidence>
<keyword evidence="2" id="KW-0238">DNA-binding</keyword>
<dbReference type="Pfam" id="PF00392">
    <property type="entry name" value="GntR"/>
    <property type="match status" value="1"/>
</dbReference>
<dbReference type="InterPro" id="IPR008920">
    <property type="entry name" value="TF_FadR/GntR_C"/>
</dbReference>
<dbReference type="Gene3D" id="1.10.10.10">
    <property type="entry name" value="Winged helix-like DNA-binding domain superfamily/Winged helix DNA-binding domain"/>
    <property type="match status" value="1"/>
</dbReference>
<keyword evidence="6" id="KW-1185">Reference proteome</keyword>
<evidence type="ECO:0000256" key="3">
    <source>
        <dbReference type="ARBA" id="ARBA00023163"/>
    </source>
</evidence>
<evidence type="ECO:0000256" key="2">
    <source>
        <dbReference type="ARBA" id="ARBA00023125"/>
    </source>
</evidence>
<organism evidence="5 6">
    <name type="scientific">Neoroseomonas eburnea</name>
    <dbReference type="NCBI Taxonomy" id="1346889"/>
    <lineage>
        <taxon>Bacteria</taxon>
        <taxon>Pseudomonadati</taxon>
        <taxon>Pseudomonadota</taxon>
        <taxon>Alphaproteobacteria</taxon>
        <taxon>Acetobacterales</taxon>
        <taxon>Acetobacteraceae</taxon>
        <taxon>Neoroseomonas</taxon>
    </lineage>
</organism>
<dbReference type="CDD" id="cd07377">
    <property type="entry name" value="WHTH_GntR"/>
    <property type="match status" value="1"/>
</dbReference>
<keyword evidence="3" id="KW-0804">Transcription</keyword>
<dbReference type="SUPFAM" id="SSF46785">
    <property type="entry name" value="Winged helix' DNA-binding domain"/>
    <property type="match status" value="1"/>
</dbReference>
<dbReference type="InterPro" id="IPR036390">
    <property type="entry name" value="WH_DNA-bd_sf"/>
</dbReference>
<dbReference type="InterPro" id="IPR000524">
    <property type="entry name" value="Tscrpt_reg_HTH_GntR"/>
</dbReference>
<gene>
    <name evidence="5" type="ORF">GXW74_03775</name>
</gene>
<comment type="caution">
    <text evidence="5">The sequence shown here is derived from an EMBL/GenBank/DDBJ whole genome shotgun (WGS) entry which is preliminary data.</text>
</comment>
<dbReference type="PRINTS" id="PR00033">
    <property type="entry name" value="HTHASNC"/>
</dbReference>
<keyword evidence="1" id="KW-0805">Transcription regulation</keyword>
<dbReference type="SMART" id="SM00895">
    <property type="entry name" value="FCD"/>
    <property type="match status" value="1"/>
</dbReference>
<sequence>MDGAPISSRDLGQEAYARIRAAIRAGALAPGERLTETDLATRFGVSRTPVRQAIARLEAEGLLTHEARRGLAVTRPDHQQVVELYVMREVLEGAAARLAAQHASETEISAMVELVEREPEAFGDAAALAAVNQRLHGLLYLAAHNRYLLRSLEQLAATMSLLPTLLTHGGRAEQAHAEHRAVIEAIVKRDGEAAEAAARHHARTAQKHRLAWMVGTLGVPLAAPGAAPAD</sequence>
<dbReference type="InterPro" id="IPR036388">
    <property type="entry name" value="WH-like_DNA-bd_sf"/>
</dbReference>
<accession>A0A9X9X7A6</accession>
<proteinExistence type="predicted"/>
<dbReference type="EMBL" id="JAAEDL010000002">
    <property type="protein sequence ID" value="MBR0679592.1"/>
    <property type="molecule type" value="Genomic_DNA"/>
</dbReference>
<dbReference type="Pfam" id="PF07729">
    <property type="entry name" value="FCD"/>
    <property type="match status" value="1"/>
</dbReference>
<name>A0A9X9X7A6_9PROT</name>
<feature type="domain" description="HTH gntR-type" evidence="4">
    <location>
        <begin position="9"/>
        <end position="76"/>
    </location>
</feature>
<protein>
    <submittedName>
        <fullName evidence="5">GntR family transcriptional regulator</fullName>
    </submittedName>
</protein>